<gene>
    <name evidence="3" type="ORF">MARPO_0173s0012</name>
</gene>
<feature type="transmembrane region" description="Helical" evidence="2">
    <location>
        <begin position="607"/>
        <end position="628"/>
    </location>
</feature>
<dbReference type="GO" id="GO:0016255">
    <property type="term" value="P:attachment of GPI anchor to protein"/>
    <property type="evidence" value="ECO:0000318"/>
    <property type="project" value="GO_Central"/>
</dbReference>
<keyword evidence="4" id="KW-1185">Reference proteome</keyword>
<sequence>MANNSFLTSGLRSRQVGASRAFVWGWFLCIVPFLISGCHSVADKGREEAFSEDLLIRPLSDGKVLNHFYFKNYLHTLGSAAHNHVFPKAISQLVRKFHISELELSFTQGRWNYERWGALDPVGSSNAKPSGVELWAEFDVPSDQVDPTWRNLTHALSGLFCASINFLESPAVVAAPSLVFGSRINKGASKEGHTANVRKSGVVRYGALPREAVCTENLTPWLKLLPCRDKAGIATLLDRPSVYKGYYHSLRVHVGRSQPGGAVILEQTLTLVLQPAQLRERGSKELPNWSLTSLFARKLEGRCPLAKSSHVLLELERPLVLSVERLAASKSEPAELSDEKSQQGRRNDKGRQVDVADNPAFHMSPYPDRVFVESQGSGDISQASSLMLDYDLQNHSSARPLNLAMLWKERVYWSSLRGPFRVSRFLIGSGNEKGSLAIELKRNFDLPVQDEVVAANDVEVTIFQVVAWYVRLYLHTLTARVDGNQVPLQNIITQMLVTPAEDRLSPAVLEVKLKLPRNVSIMSLTMDFDKGFLHIDEHPPDANRGFDLPSAYLNFPTSQTRRRYVDLPSSLEQEYPLLQKLNEAGSVHVYTDNLLVPLATPDFSMPYNVITFTCTVLALYFGSLLNTLRRRIGEEERLAKRASGGKLKESISRFMEGKSATQKKLIKVSGVILIAGIAVAFNYALEYYQVL</sequence>
<evidence type="ECO:0000256" key="2">
    <source>
        <dbReference type="SAM" id="Phobius"/>
    </source>
</evidence>
<accession>A0A2R6W2P4</accession>
<dbReference type="OrthoDB" id="331263at2759"/>
<feature type="compositionally biased region" description="Basic and acidic residues" evidence="1">
    <location>
        <begin position="337"/>
        <end position="354"/>
    </location>
</feature>
<evidence type="ECO:0008006" key="5">
    <source>
        <dbReference type="Google" id="ProtNLM"/>
    </source>
</evidence>
<evidence type="ECO:0000256" key="1">
    <source>
        <dbReference type="SAM" id="MobiDB-lite"/>
    </source>
</evidence>
<dbReference type="OMA" id="NHGHYIG"/>
<dbReference type="Pfam" id="PF04113">
    <property type="entry name" value="Gpi16"/>
    <property type="match status" value="1"/>
</dbReference>
<keyword evidence="2" id="KW-0812">Transmembrane</keyword>
<keyword evidence="2" id="KW-0472">Membrane</keyword>
<dbReference type="Proteomes" id="UP000244005">
    <property type="component" value="Unassembled WGS sequence"/>
</dbReference>
<feature type="transmembrane region" description="Helical" evidence="2">
    <location>
        <begin position="665"/>
        <end position="685"/>
    </location>
</feature>
<evidence type="ECO:0000313" key="4">
    <source>
        <dbReference type="Proteomes" id="UP000244005"/>
    </source>
</evidence>
<feature type="transmembrane region" description="Helical" evidence="2">
    <location>
        <begin position="21"/>
        <end position="42"/>
    </location>
</feature>
<dbReference type="InterPro" id="IPR007245">
    <property type="entry name" value="PIG-T"/>
</dbReference>
<dbReference type="PANTHER" id="PTHR12959">
    <property type="entry name" value="GPI TRANSAMIDASE COMPONENT PIG-T-RELATED"/>
    <property type="match status" value="1"/>
</dbReference>
<evidence type="ECO:0000313" key="3">
    <source>
        <dbReference type="EMBL" id="PTQ28109.1"/>
    </source>
</evidence>
<proteinExistence type="predicted"/>
<dbReference type="GO" id="GO:0042765">
    <property type="term" value="C:GPI-anchor transamidase complex"/>
    <property type="evidence" value="ECO:0000318"/>
    <property type="project" value="GO_Central"/>
</dbReference>
<keyword evidence="2" id="KW-1133">Transmembrane helix</keyword>
<dbReference type="Gramene" id="Mp6g06670.1">
    <property type="protein sequence ID" value="Mp6g06670.1.cds"/>
    <property type="gene ID" value="Mp6g06670"/>
</dbReference>
<dbReference type="PANTHER" id="PTHR12959:SF11">
    <property type="entry name" value="GPI TRANSAMIDASE COMPONENT PIG-T"/>
    <property type="match status" value="1"/>
</dbReference>
<reference evidence="4" key="1">
    <citation type="journal article" date="2017" name="Cell">
        <title>Insights into land plant evolution garnered from the Marchantia polymorpha genome.</title>
        <authorList>
            <person name="Bowman J.L."/>
            <person name="Kohchi T."/>
            <person name="Yamato K.T."/>
            <person name="Jenkins J."/>
            <person name="Shu S."/>
            <person name="Ishizaki K."/>
            <person name="Yamaoka S."/>
            <person name="Nishihama R."/>
            <person name="Nakamura Y."/>
            <person name="Berger F."/>
            <person name="Adam C."/>
            <person name="Aki S.S."/>
            <person name="Althoff F."/>
            <person name="Araki T."/>
            <person name="Arteaga-Vazquez M.A."/>
            <person name="Balasubrmanian S."/>
            <person name="Barry K."/>
            <person name="Bauer D."/>
            <person name="Boehm C.R."/>
            <person name="Briginshaw L."/>
            <person name="Caballero-Perez J."/>
            <person name="Catarino B."/>
            <person name="Chen F."/>
            <person name="Chiyoda S."/>
            <person name="Chovatia M."/>
            <person name="Davies K.M."/>
            <person name="Delmans M."/>
            <person name="Demura T."/>
            <person name="Dierschke T."/>
            <person name="Dolan L."/>
            <person name="Dorantes-Acosta A.E."/>
            <person name="Eklund D.M."/>
            <person name="Florent S.N."/>
            <person name="Flores-Sandoval E."/>
            <person name="Fujiyama A."/>
            <person name="Fukuzawa H."/>
            <person name="Galik B."/>
            <person name="Grimanelli D."/>
            <person name="Grimwood J."/>
            <person name="Grossniklaus U."/>
            <person name="Hamada T."/>
            <person name="Haseloff J."/>
            <person name="Hetherington A.J."/>
            <person name="Higo A."/>
            <person name="Hirakawa Y."/>
            <person name="Hundley H.N."/>
            <person name="Ikeda Y."/>
            <person name="Inoue K."/>
            <person name="Inoue S.I."/>
            <person name="Ishida S."/>
            <person name="Jia Q."/>
            <person name="Kakita M."/>
            <person name="Kanazawa T."/>
            <person name="Kawai Y."/>
            <person name="Kawashima T."/>
            <person name="Kennedy M."/>
            <person name="Kinose K."/>
            <person name="Kinoshita T."/>
            <person name="Kohara Y."/>
            <person name="Koide E."/>
            <person name="Komatsu K."/>
            <person name="Kopischke S."/>
            <person name="Kubo M."/>
            <person name="Kyozuka J."/>
            <person name="Lagercrantz U."/>
            <person name="Lin S.S."/>
            <person name="Lindquist E."/>
            <person name="Lipzen A.M."/>
            <person name="Lu C.W."/>
            <person name="De Luna E."/>
            <person name="Martienssen R.A."/>
            <person name="Minamino N."/>
            <person name="Mizutani M."/>
            <person name="Mizutani M."/>
            <person name="Mochizuki N."/>
            <person name="Monte I."/>
            <person name="Mosher R."/>
            <person name="Nagasaki H."/>
            <person name="Nakagami H."/>
            <person name="Naramoto S."/>
            <person name="Nishitani K."/>
            <person name="Ohtani M."/>
            <person name="Okamoto T."/>
            <person name="Okumura M."/>
            <person name="Phillips J."/>
            <person name="Pollak B."/>
            <person name="Reinders A."/>
            <person name="Rovekamp M."/>
            <person name="Sano R."/>
            <person name="Sawa S."/>
            <person name="Schmid M.W."/>
            <person name="Shirakawa M."/>
            <person name="Solano R."/>
            <person name="Spunde A."/>
            <person name="Suetsugu N."/>
            <person name="Sugano S."/>
            <person name="Sugiyama A."/>
            <person name="Sun R."/>
            <person name="Suzuki Y."/>
            <person name="Takenaka M."/>
            <person name="Takezawa D."/>
            <person name="Tomogane H."/>
            <person name="Tsuzuki M."/>
            <person name="Ueda T."/>
            <person name="Umeda M."/>
            <person name="Ward J.M."/>
            <person name="Watanabe Y."/>
            <person name="Yazaki K."/>
            <person name="Yokoyama R."/>
            <person name="Yoshitake Y."/>
            <person name="Yotsui I."/>
            <person name="Zachgo S."/>
            <person name="Schmutz J."/>
        </authorList>
    </citation>
    <scope>NUCLEOTIDE SEQUENCE [LARGE SCALE GENOMIC DNA]</scope>
    <source>
        <strain evidence="4">Tak-1</strain>
    </source>
</reference>
<feature type="region of interest" description="Disordered" evidence="1">
    <location>
        <begin position="331"/>
        <end position="362"/>
    </location>
</feature>
<protein>
    <recommendedName>
        <fullName evidence="5">GPI transamidase component PIG-T</fullName>
    </recommendedName>
</protein>
<name>A0A2R6W2P4_MARPO</name>
<organism evidence="3 4">
    <name type="scientific">Marchantia polymorpha</name>
    <name type="common">Common liverwort</name>
    <name type="synonym">Marchantia aquatica</name>
    <dbReference type="NCBI Taxonomy" id="3197"/>
    <lineage>
        <taxon>Eukaryota</taxon>
        <taxon>Viridiplantae</taxon>
        <taxon>Streptophyta</taxon>
        <taxon>Embryophyta</taxon>
        <taxon>Marchantiophyta</taxon>
        <taxon>Marchantiopsida</taxon>
        <taxon>Marchantiidae</taxon>
        <taxon>Marchantiales</taxon>
        <taxon>Marchantiaceae</taxon>
        <taxon>Marchantia</taxon>
    </lineage>
</organism>
<dbReference type="AlphaFoldDB" id="A0A2R6W2P4"/>
<dbReference type="EMBL" id="KZ772843">
    <property type="protein sequence ID" value="PTQ28109.1"/>
    <property type="molecule type" value="Genomic_DNA"/>
</dbReference>